<dbReference type="AlphaFoldDB" id="A0A0B0MZH0"/>
<name>A0A0B0MZH0_GOSAR</name>
<proteinExistence type="predicted"/>
<comment type="caution">
    <text evidence="1">The sequence shown here is derived from an EMBL/GenBank/DDBJ whole genome shotgun (WGS) entry which is preliminary data.</text>
</comment>
<accession>A0A0B0MZH0</accession>
<evidence type="ECO:0000313" key="1">
    <source>
        <dbReference type="EMBL" id="KHG07523.1"/>
    </source>
</evidence>
<keyword evidence="2" id="KW-1185">Reference proteome</keyword>
<organism evidence="1 2">
    <name type="scientific">Gossypium arboreum</name>
    <name type="common">Tree cotton</name>
    <name type="synonym">Gossypium nanking</name>
    <dbReference type="NCBI Taxonomy" id="29729"/>
    <lineage>
        <taxon>Eukaryota</taxon>
        <taxon>Viridiplantae</taxon>
        <taxon>Streptophyta</taxon>
        <taxon>Embryophyta</taxon>
        <taxon>Tracheophyta</taxon>
        <taxon>Spermatophyta</taxon>
        <taxon>Magnoliopsida</taxon>
        <taxon>eudicotyledons</taxon>
        <taxon>Gunneridae</taxon>
        <taxon>Pentapetalae</taxon>
        <taxon>rosids</taxon>
        <taxon>malvids</taxon>
        <taxon>Malvales</taxon>
        <taxon>Malvaceae</taxon>
        <taxon>Malvoideae</taxon>
        <taxon>Gossypium</taxon>
    </lineage>
</organism>
<dbReference type="EMBL" id="JRRC01476217">
    <property type="protein sequence ID" value="KHG07523.1"/>
    <property type="molecule type" value="Genomic_DNA"/>
</dbReference>
<gene>
    <name evidence="1" type="ORF">F383_34272</name>
</gene>
<protein>
    <submittedName>
        <fullName evidence="1">Uncharacterized protein</fullName>
    </submittedName>
</protein>
<reference evidence="2" key="1">
    <citation type="submission" date="2014-09" db="EMBL/GenBank/DDBJ databases">
        <authorList>
            <person name="Mudge J."/>
            <person name="Ramaraj T."/>
            <person name="Lindquist I.E."/>
            <person name="Bharti A.K."/>
            <person name="Sundararajan A."/>
            <person name="Cameron C.T."/>
            <person name="Woodward J.E."/>
            <person name="May G.D."/>
            <person name="Brubaker C."/>
            <person name="Broadhvest J."/>
            <person name="Wilkins T.A."/>
        </authorList>
    </citation>
    <scope>NUCLEOTIDE SEQUENCE</scope>
    <source>
        <strain evidence="2">cv. AKA8401</strain>
    </source>
</reference>
<evidence type="ECO:0000313" key="2">
    <source>
        <dbReference type="Proteomes" id="UP000032142"/>
    </source>
</evidence>
<dbReference type="Proteomes" id="UP000032142">
    <property type="component" value="Unassembled WGS sequence"/>
</dbReference>
<sequence>MSSKIMYICDYVNPGAGLILSAGGWVARHMLRYCQASSGIEGHWRLDHTIN</sequence>